<proteinExistence type="predicted"/>
<evidence type="ECO:0000313" key="2">
    <source>
        <dbReference type="Proteomes" id="UP000830055"/>
    </source>
</evidence>
<evidence type="ECO:0008006" key="3">
    <source>
        <dbReference type="Google" id="ProtNLM"/>
    </source>
</evidence>
<dbReference type="EMBL" id="AP025516">
    <property type="protein sequence ID" value="BDD85819.1"/>
    <property type="molecule type" value="Genomic_DNA"/>
</dbReference>
<dbReference type="SUPFAM" id="SSF52172">
    <property type="entry name" value="CheY-like"/>
    <property type="match status" value="1"/>
</dbReference>
<sequence>MTPSPLKLVFAGHDTSTFRELTAALSHRSGLTIRSTSSPEETWQVLNNGPIDILIADERVGTVDGGAFVREVISTYPLINCGLVSPLTPAAFHEATEGLGLFHQLPLHPGAEEAAGLFAAIDKLYGYLEKAASGGRAS</sequence>
<reference evidence="1 2" key="1">
    <citation type="submission" date="2022-01" db="EMBL/GenBank/DDBJ databases">
        <title>Desulfofustis limnae sp. nov., a novel mesophilic sulfate-reducing bacterium isolated from marsh soil.</title>
        <authorList>
            <person name="Watanabe M."/>
            <person name="Takahashi A."/>
            <person name="Kojima H."/>
            <person name="Fukui M."/>
        </authorList>
    </citation>
    <scope>NUCLEOTIDE SEQUENCE [LARGE SCALE GENOMIC DNA]</scope>
    <source>
        <strain evidence="1 2">PPLL</strain>
    </source>
</reference>
<protein>
    <recommendedName>
        <fullName evidence="3">Response regulator</fullName>
    </recommendedName>
</protein>
<name>A0ABM7W4H9_9BACT</name>
<dbReference type="InterPro" id="IPR011006">
    <property type="entry name" value="CheY-like_superfamily"/>
</dbReference>
<accession>A0ABM7W4H9</accession>
<dbReference type="RefSeq" id="WP_284152948.1">
    <property type="nucleotide sequence ID" value="NZ_AP025516.1"/>
</dbReference>
<keyword evidence="2" id="KW-1185">Reference proteome</keyword>
<gene>
    <name evidence="1" type="ORF">DPPLL_01840</name>
</gene>
<dbReference type="Proteomes" id="UP000830055">
    <property type="component" value="Chromosome"/>
</dbReference>
<organism evidence="1 2">
    <name type="scientific">Desulfofustis limnaeus</name>
    <dbReference type="NCBI Taxonomy" id="2740163"/>
    <lineage>
        <taxon>Bacteria</taxon>
        <taxon>Pseudomonadati</taxon>
        <taxon>Thermodesulfobacteriota</taxon>
        <taxon>Desulfobulbia</taxon>
        <taxon>Desulfobulbales</taxon>
        <taxon>Desulfocapsaceae</taxon>
        <taxon>Desulfofustis</taxon>
    </lineage>
</organism>
<evidence type="ECO:0000313" key="1">
    <source>
        <dbReference type="EMBL" id="BDD85819.1"/>
    </source>
</evidence>